<dbReference type="EMBL" id="JAIHOM010000014">
    <property type="protein sequence ID" value="MCW6035465.1"/>
    <property type="molecule type" value="Genomic_DNA"/>
</dbReference>
<evidence type="ECO:0000313" key="1">
    <source>
        <dbReference type="EMBL" id="MCW6035465.1"/>
    </source>
</evidence>
<dbReference type="Proteomes" id="UP001526426">
    <property type="component" value="Unassembled WGS sequence"/>
</dbReference>
<name>A0ABT3L1T8_9CYAN</name>
<dbReference type="InterPro" id="IPR020885">
    <property type="entry name" value="UPF0367"/>
</dbReference>
<reference evidence="1 2" key="1">
    <citation type="submission" date="2021-08" db="EMBL/GenBank/DDBJ databases">
        <title>Draft genome sequence of Spirulina subsalsa with high tolerance to salinity and hype-accumulation of phycocyanin.</title>
        <authorList>
            <person name="Pei H."/>
            <person name="Jiang L."/>
        </authorList>
    </citation>
    <scope>NUCLEOTIDE SEQUENCE [LARGE SCALE GENOMIC DNA]</scope>
    <source>
        <strain evidence="1 2">FACHB-351</strain>
    </source>
</reference>
<accession>A0ABT3L1T8</accession>
<comment type="caution">
    <text evidence="1">The sequence shown here is derived from an EMBL/GenBank/DDBJ whole genome shotgun (WGS) entry which is preliminary data.</text>
</comment>
<sequence length="87" mass="9448">MFTIDLVLKFSPIPVSVQRKEEADAKALYQQIVQALPQTPPQLIQLTCEKQPDKQVAVLSDQISAVVVSEKSAAMAGRSTGFFVSGE</sequence>
<organism evidence="1 2">
    <name type="scientific">Spirulina subsalsa FACHB-351</name>
    <dbReference type="NCBI Taxonomy" id="234711"/>
    <lineage>
        <taxon>Bacteria</taxon>
        <taxon>Bacillati</taxon>
        <taxon>Cyanobacteriota</taxon>
        <taxon>Cyanophyceae</taxon>
        <taxon>Spirulinales</taxon>
        <taxon>Spirulinaceae</taxon>
        <taxon>Spirulina</taxon>
    </lineage>
</organism>
<dbReference type="RefSeq" id="WP_265263151.1">
    <property type="nucleotide sequence ID" value="NZ_JAIHOM010000014.1"/>
</dbReference>
<protein>
    <submittedName>
        <fullName evidence="1">Uncharacterized protein</fullName>
    </submittedName>
</protein>
<keyword evidence="2" id="KW-1185">Reference proteome</keyword>
<dbReference type="Pfam" id="PF26132">
    <property type="entry name" value="UPF0367"/>
    <property type="match status" value="1"/>
</dbReference>
<proteinExistence type="predicted"/>
<dbReference type="NCBIfam" id="NF010236">
    <property type="entry name" value="PRK13683.1"/>
    <property type="match status" value="1"/>
</dbReference>
<gene>
    <name evidence="1" type="ORF">K4A83_04125</name>
</gene>
<evidence type="ECO:0000313" key="2">
    <source>
        <dbReference type="Proteomes" id="UP001526426"/>
    </source>
</evidence>